<evidence type="ECO:0000313" key="8">
    <source>
        <dbReference type="EMBL" id="CAD9690004.1"/>
    </source>
</evidence>
<comment type="similarity">
    <text evidence="2 6">Belongs to the NIP7 family.</text>
</comment>
<comment type="subunit">
    <text evidence="6">Interacts with pre-ribosome complex.</text>
</comment>
<dbReference type="InterPro" id="IPR040598">
    <property type="entry name" value="NIP7_N"/>
</dbReference>
<dbReference type="SMART" id="SM00359">
    <property type="entry name" value="PUA"/>
    <property type="match status" value="1"/>
</dbReference>
<dbReference type="GO" id="GO:0003723">
    <property type="term" value="F:RNA binding"/>
    <property type="evidence" value="ECO:0007669"/>
    <property type="project" value="UniProtKB-KW"/>
</dbReference>
<protein>
    <recommendedName>
        <fullName evidence="6">60S ribosome subunit biogenesis protein NIP7 homolog</fullName>
    </recommendedName>
</protein>
<dbReference type="EMBL" id="HBHI01023697">
    <property type="protein sequence ID" value="CAD9690004.1"/>
    <property type="molecule type" value="Transcribed_RNA"/>
</dbReference>
<evidence type="ECO:0000256" key="2">
    <source>
        <dbReference type="ARBA" id="ARBA00009895"/>
    </source>
</evidence>
<dbReference type="FunFam" id="3.10.450.220:FF:000001">
    <property type="entry name" value="60S ribosome subunit biogenesis protein NIP7 homolog"/>
    <property type="match status" value="1"/>
</dbReference>
<proteinExistence type="inferred from homology"/>
<dbReference type="SUPFAM" id="SSF88802">
    <property type="entry name" value="Pre-PUA domain"/>
    <property type="match status" value="1"/>
</dbReference>
<evidence type="ECO:0000256" key="3">
    <source>
        <dbReference type="ARBA" id="ARBA00022517"/>
    </source>
</evidence>
<reference evidence="8" key="1">
    <citation type="submission" date="2021-01" db="EMBL/GenBank/DDBJ databases">
        <authorList>
            <person name="Corre E."/>
            <person name="Pelletier E."/>
            <person name="Niang G."/>
            <person name="Scheremetjew M."/>
            <person name="Finn R."/>
            <person name="Kale V."/>
            <person name="Holt S."/>
            <person name="Cochrane G."/>
            <person name="Meng A."/>
            <person name="Brown T."/>
            <person name="Cohen L."/>
        </authorList>
    </citation>
    <scope>NUCLEOTIDE SEQUENCE</scope>
    <source>
        <strain evidence="8">CCMP1452</strain>
    </source>
</reference>
<keyword evidence="5 6" id="KW-0539">Nucleus</keyword>
<dbReference type="InterPro" id="IPR005155">
    <property type="entry name" value="UPF0113_PUA"/>
</dbReference>
<gene>
    <name evidence="8" type="ORF">EANT1437_LOCUS12192</name>
</gene>
<dbReference type="Pfam" id="PF17833">
    <property type="entry name" value="pre-PUA_NIP7"/>
    <property type="match status" value="1"/>
</dbReference>
<evidence type="ECO:0000256" key="6">
    <source>
        <dbReference type="PIRNR" id="PIRNR017190"/>
    </source>
</evidence>
<comment type="function">
    <text evidence="6">Required for proper 27S pre-rRNA processing and 60S ribosome subunit assembly.</text>
</comment>
<keyword evidence="3 6" id="KW-0690">Ribosome biogenesis</keyword>
<dbReference type="GO" id="GO:0042255">
    <property type="term" value="P:ribosome assembly"/>
    <property type="evidence" value="ECO:0007669"/>
    <property type="project" value="InterPro"/>
</dbReference>
<dbReference type="InterPro" id="IPR055359">
    <property type="entry name" value="Nip7_N_euk"/>
</dbReference>
<dbReference type="FunFam" id="2.30.130.10:FF:000002">
    <property type="entry name" value="60S ribosome subunit biogenesis protein NIP7 homolog"/>
    <property type="match status" value="1"/>
</dbReference>
<feature type="domain" description="PUA" evidence="7">
    <location>
        <begin position="95"/>
        <end position="170"/>
    </location>
</feature>
<dbReference type="GO" id="GO:0005730">
    <property type="term" value="C:nucleolus"/>
    <property type="evidence" value="ECO:0007669"/>
    <property type="project" value="UniProtKB-SubCell"/>
</dbReference>
<evidence type="ECO:0000259" key="7">
    <source>
        <dbReference type="SMART" id="SM00359"/>
    </source>
</evidence>
<dbReference type="SUPFAM" id="SSF88697">
    <property type="entry name" value="PUA domain-like"/>
    <property type="match status" value="1"/>
</dbReference>
<organism evidence="8">
    <name type="scientific">Eucampia antarctica</name>
    <dbReference type="NCBI Taxonomy" id="49252"/>
    <lineage>
        <taxon>Eukaryota</taxon>
        <taxon>Sar</taxon>
        <taxon>Stramenopiles</taxon>
        <taxon>Ochrophyta</taxon>
        <taxon>Bacillariophyta</taxon>
        <taxon>Mediophyceae</taxon>
        <taxon>Biddulphiophycidae</taxon>
        <taxon>Hemiaulales</taxon>
        <taxon>Hemiaulaceae</taxon>
        <taxon>Eucampia</taxon>
    </lineage>
</organism>
<accession>A0A7S2S5A9</accession>
<dbReference type="Pfam" id="PF03657">
    <property type="entry name" value="UPF0113"/>
    <property type="match status" value="1"/>
</dbReference>
<dbReference type="InterPro" id="IPR015947">
    <property type="entry name" value="PUA-like_sf"/>
</dbReference>
<dbReference type="CDD" id="cd21146">
    <property type="entry name" value="Nip7_N_euk"/>
    <property type="match status" value="1"/>
</dbReference>
<dbReference type="InterPro" id="IPR002478">
    <property type="entry name" value="PUA"/>
</dbReference>
<evidence type="ECO:0000256" key="1">
    <source>
        <dbReference type="ARBA" id="ARBA00004604"/>
    </source>
</evidence>
<dbReference type="Gene3D" id="2.30.130.10">
    <property type="entry name" value="PUA domain"/>
    <property type="match status" value="1"/>
</dbReference>
<dbReference type="CDD" id="cd21151">
    <property type="entry name" value="PUA_Nip7-like"/>
    <property type="match status" value="1"/>
</dbReference>
<sequence>MRPLTEDETKLLFQKLAEYIGKSIEQMINRKDERHCFRLMKDRVYYVSESAMKYSASISRDNILHFGTCLGKFSKSGKFRLHVTALDYLSQYAKYKVWVKPSAEMSFLYGNNILKSGLARITESTPQYAGVVVYNMSDLPLGFGVSAQNTEACKDLEPMGNVVLHQADIGEYLRGVEDDMF</sequence>
<dbReference type="PROSITE" id="PS50890">
    <property type="entry name" value="PUA"/>
    <property type="match status" value="1"/>
</dbReference>
<dbReference type="PANTHER" id="PTHR23415">
    <property type="entry name" value="CYCLIN-DEPENDENT KINASES REGULATORY SUBUNIT/60S RIBOSOME SUBUNIT BIOGENESIS PROTEIN NIP7"/>
    <property type="match status" value="1"/>
</dbReference>
<dbReference type="InterPro" id="IPR016686">
    <property type="entry name" value="Ribosomal_synth_fac_NIP7"/>
</dbReference>
<evidence type="ECO:0000256" key="4">
    <source>
        <dbReference type="ARBA" id="ARBA00022884"/>
    </source>
</evidence>
<dbReference type="PIRSF" id="PIRSF017190">
    <property type="entry name" value="Rbsml_synth_fac_NIP7"/>
    <property type="match status" value="1"/>
</dbReference>
<comment type="subcellular location">
    <subcellularLocation>
        <location evidence="1">Nucleus</location>
        <location evidence="1">Nucleolus</location>
    </subcellularLocation>
</comment>
<dbReference type="InterPro" id="IPR036974">
    <property type="entry name" value="PUA_sf"/>
</dbReference>
<dbReference type="AlphaFoldDB" id="A0A7S2S5A9"/>
<keyword evidence="4 6" id="KW-0694">RNA-binding</keyword>
<dbReference type="Gene3D" id="3.10.450.220">
    <property type="match status" value="1"/>
</dbReference>
<evidence type="ECO:0000256" key="5">
    <source>
        <dbReference type="ARBA" id="ARBA00023242"/>
    </source>
</evidence>
<name>A0A7S2S5A9_9STRA</name>